<dbReference type="EMBL" id="AWSO01000019">
    <property type="protein sequence ID" value="ESK97719.1"/>
    <property type="molecule type" value="Genomic_DNA"/>
</dbReference>
<reference evidence="2 3" key="1">
    <citation type="journal article" date="2014" name="BMC Genomics">
        <title>Genome and secretome analysis of the hemibiotrophic fungal pathogen, Moniliophthora roreri, which causes frosty pod rot disease of cacao: mechanisms of the biotrophic and necrotrophic phases.</title>
        <authorList>
            <person name="Meinhardt L.W."/>
            <person name="Costa G.G.L."/>
            <person name="Thomazella D.P.T."/>
            <person name="Teixeira P.J.P.L."/>
            <person name="Carazzolle M.F."/>
            <person name="Schuster S.C."/>
            <person name="Carlson J.E."/>
            <person name="Guiltinan M.J."/>
            <person name="Mieczkowski P."/>
            <person name="Farmer A."/>
            <person name="Ramaraj T."/>
            <person name="Crozier J."/>
            <person name="Davis R.E."/>
            <person name="Shao J."/>
            <person name="Melnick R.L."/>
            <person name="Pereira G.A.G."/>
            <person name="Bailey B.A."/>
        </authorList>
    </citation>
    <scope>NUCLEOTIDE SEQUENCE [LARGE SCALE GENOMIC DNA]</scope>
    <source>
        <strain evidence="2 3">MCA 2997</strain>
    </source>
</reference>
<evidence type="ECO:0000313" key="2">
    <source>
        <dbReference type="EMBL" id="ESK97719.1"/>
    </source>
</evidence>
<comment type="caution">
    <text evidence="2">The sequence shown here is derived from an EMBL/GenBank/DDBJ whole genome shotgun (WGS) entry which is preliminary data.</text>
</comment>
<proteinExistence type="predicted"/>
<feature type="region of interest" description="Disordered" evidence="1">
    <location>
        <begin position="1"/>
        <end position="360"/>
    </location>
</feature>
<dbReference type="Proteomes" id="UP000017559">
    <property type="component" value="Unassembled WGS sequence"/>
</dbReference>
<organism evidence="2 3">
    <name type="scientific">Moniliophthora roreri (strain MCA 2997)</name>
    <name type="common">Cocoa frosty pod rot fungus</name>
    <name type="synonym">Crinipellis roreri</name>
    <dbReference type="NCBI Taxonomy" id="1381753"/>
    <lineage>
        <taxon>Eukaryota</taxon>
        <taxon>Fungi</taxon>
        <taxon>Dikarya</taxon>
        <taxon>Basidiomycota</taxon>
        <taxon>Agaricomycotina</taxon>
        <taxon>Agaricomycetes</taxon>
        <taxon>Agaricomycetidae</taxon>
        <taxon>Agaricales</taxon>
        <taxon>Marasmiineae</taxon>
        <taxon>Marasmiaceae</taxon>
        <taxon>Moniliophthora</taxon>
    </lineage>
</organism>
<feature type="compositionally biased region" description="Basic and acidic residues" evidence="1">
    <location>
        <begin position="287"/>
        <end position="297"/>
    </location>
</feature>
<evidence type="ECO:0000256" key="1">
    <source>
        <dbReference type="SAM" id="MobiDB-lite"/>
    </source>
</evidence>
<keyword evidence="3" id="KW-1185">Reference proteome</keyword>
<name>V2Z194_MONRO</name>
<evidence type="ECO:0000313" key="3">
    <source>
        <dbReference type="Proteomes" id="UP000017559"/>
    </source>
</evidence>
<dbReference type="HOGENOM" id="CLU_045838_0_0_1"/>
<gene>
    <name evidence="2" type="ORF">Moror_17426</name>
</gene>
<dbReference type="AlphaFoldDB" id="V2Z194"/>
<feature type="compositionally biased region" description="Polar residues" evidence="1">
    <location>
        <begin position="218"/>
        <end position="229"/>
    </location>
</feature>
<dbReference type="STRING" id="1381753.V2Z194"/>
<protein>
    <submittedName>
        <fullName evidence="2">Uncharacterized protein</fullName>
    </submittedName>
</protein>
<feature type="compositionally biased region" description="Polar residues" evidence="1">
    <location>
        <begin position="95"/>
        <end position="108"/>
    </location>
</feature>
<dbReference type="OrthoDB" id="3364608at2759"/>
<accession>V2Z194</accession>
<feature type="compositionally biased region" description="Basic and acidic residues" evidence="1">
    <location>
        <begin position="259"/>
        <end position="279"/>
    </location>
</feature>
<feature type="compositionally biased region" description="Basic residues" evidence="1">
    <location>
        <begin position="30"/>
        <end position="43"/>
    </location>
</feature>
<sequence length="382" mass="41633">MVNPGQVTLPPTRPLKRSSSTASLPTPPRTQHRRKIGRAKGGPKAKVVSDEDSDTGDGNVSTDEEDNGRRRKRRRISAIQEEAEEEAFWAGGQEISKSSRLESQTTMSEPEIGTTAHESDQDAGSTSDVPFLSRRRMKMATGSAPVSPPPSHRRKKPAKTVSLKLKAGPLFAVSEEDPVKPATSENVSPATVASTPPRTPKSQVSKGAGISPILLRDSPNNPFLSSPESPSDAARSGRVIQGSTVDDERPTFTMVFRGVRKEFPNPYYDHKNGRPKSPDPRSLLPPEHPDYTPDLRSRPRALWPSKKKASAPAEEPPTPTKSKAKADKVPTALLRTPPLTMKREAKAKTKTALVESDDEDDVLAEESIMPIRPLRLFGENKS</sequence>
<dbReference type="KEGG" id="mrr:Moror_17426"/>
<feature type="compositionally biased region" description="Polar residues" evidence="1">
    <location>
        <begin position="183"/>
        <end position="205"/>
    </location>
</feature>